<organism evidence="8 9">
    <name type="scientific">Acinetobacter towneri</name>
    <dbReference type="NCBI Taxonomy" id="202956"/>
    <lineage>
        <taxon>Bacteria</taxon>
        <taxon>Pseudomonadati</taxon>
        <taxon>Pseudomonadota</taxon>
        <taxon>Gammaproteobacteria</taxon>
        <taxon>Moraxellales</taxon>
        <taxon>Moraxellaceae</taxon>
        <taxon>Acinetobacter</taxon>
    </lineage>
</organism>
<dbReference type="InterPro" id="IPR002155">
    <property type="entry name" value="Thiolase"/>
</dbReference>
<dbReference type="NCBIfam" id="NF006740">
    <property type="entry name" value="PRK09268.1"/>
    <property type="match status" value="1"/>
</dbReference>
<evidence type="ECO:0000256" key="5">
    <source>
        <dbReference type="RuleBase" id="RU003557"/>
    </source>
</evidence>
<sequence>MKTRNVYIVGGARIPFMKSMTAYRDVSSEELMTASLKSLVDRYNLEGKTVGDVALGAVMHSSANWNLAREVVQSSGLHPNTPAYNVQRACGTSLENTIQIAHKISSHQIESGIAGGVDSNSDLPIMVSRTFARKLIALNSARTLGEKVKIILGIKPSDLKPVLPAVVEPRTGKSMGEHCELMVKEWNISRQEQDELALASHRNAAQAYKDGFYDDLVFPFQGNKTDGILRADTTLEKLSKLKPVFDKSEKGTLTAGNSSSLTDGSSTVLLASEEEAKKNNWPLLAKIVDSHTSAVDYVAGEGLLMAPTVAVSELLKRNGLKLQDFDFYEIHEAFAGQVLCTMKAWESAEYCKTRLGRSEPLGKIDRSKLNVRGSSIALGHPFAATGAKIVGVLAKILHSAGPGKRGLIVVCTAGGMGVATILES</sequence>
<feature type="domain" description="Thiolase N-terminal" evidence="6">
    <location>
        <begin position="6"/>
        <end position="274"/>
    </location>
</feature>
<gene>
    <name evidence="8" type="ORF">BJN41_04625</name>
</gene>
<dbReference type="Gene3D" id="3.40.47.10">
    <property type="match status" value="1"/>
</dbReference>
<feature type="active site" description="Proton acceptor" evidence="4">
    <location>
        <position position="411"/>
    </location>
</feature>
<comment type="caution">
    <text evidence="8">The sequence shown here is derived from an EMBL/GenBank/DDBJ whole genome shotgun (WGS) entry which is preliminary data.</text>
</comment>
<dbReference type="InterPro" id="IPR016039">
    <property type="entry name" value="Thiolase-like"/>
</dbReference>
<dbReference type="STRING" id="202956.BJN41_04625"/>
<evidence type="ECO:0000259" key="6">
    <source>
        <dbReference type="Pfam" id="PF00108"/>
    </source>
</evidence>
<dbReference type="Pfam" id="PF02803">
    <property type="entry name" value="Thiolase_C"/>
    <property type="match status" value="1"/>
</dbReference>
<dbReference type="CDD" id="cd00751">
    <property type="entry name" value="thiolase"/>
    <property type="match status" value="1"/>
</dbReference>
<dbReference type="EMBL" id="MKQS01000009">
    <property type="protein sequence ID" value="OFE43650.1"/>
    <property type="molecule type" value="Genomic_DNA"/>
</dbReference>
<evidence type="ECO:0000259" key="7">
    <source>
        <dbReference type="Pfam" id="PF02803"/>
    </source>
</evidence>
<evidence type="ECO:0000256" key="1">
    <source>
        <dbReference type="ARBA" id="ARBA00010982"/>
    </source>
</evidence>
<reference evidence="8 9" key="1">
    <citation type="submission" date="2016-10" db="EMBL/GenBank/DDBJ databases">
        <title>Genome of airborne Acinetobacter sp. 5-2Ac02 in the hospital environment: Species near to Acinetobacter towneri.</title>
        <authorList>
            <person name="Barbosa B."/>
            <person name="Fernandez-Garcia L."/>
            <person name="Gato E."/>
            <person name="Leao R."/>
            <person name="Albano R."/>
            <person name="Fernandez B."/>
            <person name="Fernandez-Cuenca F."/>
            <person name="Marques E."/>
            <person name="Tomas M."/>
        </authorList>
    </citation>
    <scope>NUCLEOTIDE SEQUENCE [LARGE SCALE GENOMIC DNA]</scope>
    <source>
        <strain evidence="8 9">5-2Ac02</strain>
    </source>
</reference>
<evidence type="ECO:0000313" key="9">
    <source>
        <dbReference type="Proteomes" id="UP000186931"/>
    </source>
</evidence>
<dbReference type="Proteomes" id="UP000186931">
    <property type="component" value="Unassembled WGS sequence"/>
</dbReference>
<dbReference type="InterPro" id="IPR020617">
    <property type="entry name" value="Thiolase_C"/>
</dbReference>
<proteinExistence type="inferred from homology"/>
<dbReference type="InterPro" id="IPR020616">
    <property type="entry name" value="Thiolase_N"/>
</dbReference>
<feature type="active site" description="Acyl-thioester intermediate" evidence="4">
    <location>
        <position position="90"/>
    </location>
</feature>
<dbReference type="PANTHER" id="PTHR42689">
    <property type="entry name" value="ACETYL-COA ACYLTRANSFERASE FADA2 (3-KETOACYL-COA THIOLASE) (BETA-KETOTHIOLASE)-RELATED"/>
    <property type="match status" value="1"/>
</dbReference>
<dbReference type="GO" id="GO:0003988">
    <property type="term" value="F:acetyl-CoA C-acyltransferase activity"/>
    <property type="evidence" value="ECO:0007669"/>
    <property type="project" value="UniProtKB-ARBA"/>
</dbReference>
<dbReference type="SUPFAM" id="SSF53901">
    <property type="entry name" value="Thiolase-like"/>
    <property type="match status" value="2"/>
</dbReference>
<keyword evidence="3 5" id="KW-0012">Acyltransferase</keyword>
<dbReference type="Pfam" id="PF00108">
    <property type="entry name" value="Thiolase_N"/>
    <property type="match status" value="1"/>
</dbReference>
<name>A0A1E8E217_9GAMM</name>
<dbReference type="PANTHER" id="PTHR42689:SF1">
    <property type="entry name" value="ACETYL-COA ACYLTRANSFERASE FADA2 (3-KETOACYL-COA THIOLASE) (BETA-KETOTHIOLASE)-RELATED"/>
    <property type="match status" value="1"/>
</dbReference>
<evidence type="ECO:0000256" key="4">
    <source>
        <dbReference type="PIRSR" id="PIRSR000429-1"/>
    </source>
</evidence>
<dbReference type="AlphaFoldDB" id="A0A1E8E217"/>
<accession>A0A1E8E217</accession>
<dbReference type="RefSeq" id="WP_000857678.1">
    <property type="nucleotide sequence ID" value="NZ_AP031567.1"/>
</dbReference>
<dbReference type="PIRSF" id="PIRSF000429">
    <property type="entry name" value="Ac-CoA_Ac_transf"/>
    <property type="match status" value="1"/>
</dbReference>
<keyword evidence="2 5" id="KW-0808">Transferase</keyword>
<evidence type="ECO:0000313" key="8">
    <source>
        <dbReference type="EMBL" id="OFE43650.1"/>
    </source>
</evidence>
<evidence type="ECO:0000256" key="3">
    <source>
        <dbReference type="ARBA" id="ARBA00023315"/>
    </source>
</evidence>
<dbReference type="GO" id="GO:0005829">
    <property type="term" value="C:cytosol"/>
    <property type="evidence" value="ECO:0007669"/>
    <property type="project" value="TreeGrafter"/>
</dbReference>
<evidence type="ECO:0000256" key="2">
    <source>
        <dbReference type="ARBA" id="ARBA00022679"/>
    </source>
</evidence>
<comment type="similarity">
    <text evidence="1 5">Belongs to the thiolase-like superfamily. Thiolase family.</text>
</comment>
<feature type="domain" description="Thiolase C-terminal" evidence="7">
    <location>
        <begin position="283"/>
        <end position="423"/>
    </location>
</feature>
<dbReference type="NCBIfam" id="TIGR01930">
    <property type="entry name" value="AcCoA-C-Actrans"/>
    <property type="match status" value="1"/>
</dbReference>
<feature type="active site" description="Proton acceptor" evidence="4">
    <location>
        <position position="380"/>
    </location>
</feature>
<protein>
    <submittedName>
        <fullName evidence="8">Acetyl-CoA acetyltransferase</fullName>
    </submittedName>
</protein>
<dbReference type="InterPro" id="IPR050521">
    <property type="entry name" value="3-ketoacyl-CoA_Thiolase"/>
</dbReference>